<evidence type="ECO:0000313" key="2">
    <source>
        <dbReference type="EMBL" id="KAJ1092891.1"/>
    </source>
</evidence>
<proteinExistence type="predicted"/>
<feature type="region of interest" description="Disordered" evidence="1">
    <location>
        <begin position="1"/>
        <end position="42"/>
    </location>
</feature>
<gene>
    <name evidence="2" type="ORF">NDU88_006001</name>
</gene>
<feature type="compositionally biased region" description="Basic and acidic residues" evidence="1">
    <location>
        <begin position="9"/>
        <end position="23"/>
    </location>
</feature>
<evidence type="ECO:0000256" key="1">
    <source>
        <dbReference type="SAM" id="MobiDB-lite"/>
    </source>
</evidence>
<keyword evidence="3" id="KW-1185">Reference proteome</keyword>
<reference evidence="2" key="1">
    <citation type="journal article" date="2022" name="bioRxiv">
        <title>Sequencing and chromosome-scale assembly of the giantPleurodeles waltlgenome.</title>
        <authorList>
            <person name="Brown T."/>
            <person name="Elewa A."/>
            <person name="Iarovenko S."/>
            <person name="Subramanian E."/>
            <person name="Araus A.J."/>
            <person name="Petzold A."/>
            <person name="Susuki M."/>
            <person name="Suzuki K.-i.T."/>
            <person name="Hayashi T."/>
            <person name="Toyoda A."/>
            <person name="Oliveira C."/>
            <person name="Osipova E."/>
            <person name="Leigh N.D."/>
            <person name="Simon A."/>
            <person name="Yun M.H."/>
        </authorList>
    </citation>
    <scope>NUCLEOTIDE SEQUENCE</scope>
    <source>
        <strain evidence="2">20211129_DDA</strain>
        <tissue evidence="2">Liver</tissue>
    </source>
</reference>
<name>A0AAV7LN08_PLEWA</name>
<dbReference type="EMBL" id="JANPWB010000015">
    <property type="protein sequence ID" value="KAJ1092891.1"/>
    <property type="molecule type" value="Genomic_DNA"/>
</dbReference>
<organism evidence="2 3">
    <name type="scientific">Pleurodeles waltl</name>
    <name type="common">Iberian ribbed newt</name>
    <dbReference type="NCBI Taxonomy" id="8319"/>
    <lineage>
        <taxon>Eukaryota</taxon>
        <taxon>Metazoa</taxon>
        <taxon>Chordata</taxon>
        <taxon>Craniata</taxon>
        <taxon>Vertebrata</taxon>
        <taxon>Euteleostomi</taxon>
        <taxon>Amphibia</taxon>
        <taxon>Batrachia</taxon>
        <taxon>Caudata</taxon>
        <taxon>Salamandroidea</taxon>
        <taxon>Salamandridae</taxon>
        <taxon>Pleurodelinae</taxon>
        <taxon>Pleurodeles</taxon>
    </lineage>
</organism>
<accession>A0AAV7LN08</accession>
<dbReference type="AlphaFoldDB" id="A0AAV7LN08"/>
<protein>
    <submittedName>
        <fullName evidence="2">Uncharacterized protein</fullName>
    </submittedName>
</protein>
<evidence type="ECO:0000313" key="3">
    <source>
        <dbReference type="Proteomes" id="UP001066276"/>
    </source>
</evidence>
<dbReference type="Proteomes" id="UP001066276">
    <property type="component" value="Chromosome 11"/>
</dbReference>
<comment type="caution">
    <text evidence="2">The sequence shown here is derived from an EMBL/GenBank/DDBJ whole genome shotgun (WGS) entry which is preliminary data.</text>
</comment>
<sequence>MAFTCSRCPGRDFPRHSDPKDPLLQDPAQPLDRKPSLQCGRRKVNKDRSIVVMNFTDYNDYDVEAKKQLKVSSYYEMVSKGRGQEENKLLQDKIN</sequence>